<keyword evidence="2" id="KW-1185">Reference proteome</keyword>
<accession>A0A078A604</accession>
<proteinExistence type="predicted"/>
<evidence type="ECO:0008006" key="3">
    <source>
        <dbReference type="Google" id="ProtNLM"/>
    </source>
</evidence>
<evidence type="ECO:0000313" key="2">
    <source>
        <dbReference type="Proteomes" id="UP000039865"/>
    </source>
</evidence>
<evidence type="ECO:0000313" key="1">
    <source>
        <dbReference type="EMBL" id="CDW77326.1"/>
    </source>
</evidence>
<dbReference type="Proteomes" id="UP000039865">
    <property type="component" value="Unassembled WGS sequence"/>
</dbReference>
<reference evidence="1 2" key="1">
    <citation type="submission" date="2014-06" db="EMBL/GenBank/DDBJ databases">
        <authorList>
            <person name="Swart Estienne"/>
        </authorList>
    </citation>
    <scope>NUCLEOTIDE SEQUENCE [LARGE SCALE GENOMIC DNA]</scope>
    <source>
        <strain evidence="1 2">130c</strain>
    </source>
</reference>
<sequence length="204" mass="22868">MAKRVGKQDEVAYTSSNPPILTREDIEWLKKSIPGKTYNRLTLLSSVMPNQKTPQEVYASFQNSSDVFVIYKSRYSKIVGAYFQEVFKRPDQNHAGNDRSIYTSASVLGVTDQITIGQNGTAYQSDELLNTAVFMEGASFHFNLDCIDPQKLPQIEGIDAGNQDYFRVVAPGYSAKILTGSPTWTKNDQVDLACVQMEFYHGEL</sequence>
<protein>
    <recommendedName>
        <fullName evidence="3">TLDc domain-containing protein</fullName>
    </recommendedName>
</protein>
<organism evidence="1 2">
    <name type="scientific">Stylonychia lemnae</name>
    <name type="common">Ciliate</name>
    <dbReference type="NCBI Taxonomy" id="5949"/>
    <lineage>
        <taxon>Eukaryota</taxon>
        <taxon>Sar</taxon>
        <taxon>Alveolata</taxon>
        <taxon>Ciliophora</taxon>
        <taxon>Intramacronucleata</taxon>
        <taxon>Spirotrichea</taxon>
        <taxon>Stichotrichia</taxon>
        <taxon>Sporadotrichida</taxon>
        <taxon>Oxytrichidae</taxon>
        <taxon>Stylonychinae</taxon>
        <taxon>Stylonychia</taxon>
    </lineage>
</organism>
<dbReference type="InParanoid" id="A0A078A604"/>
<gene>
    <name evidence="1" type="primary">Contig11037.g11801</name>
    <name evidence="1" type="ORF">STYLEM_6286</name>
</gene>
<name>A0A078A604_STYLE</name>
<dbReference type="EMBL" id="CCKQ01006043">
    <property type="protein sequence ID" value="CDW77326.1"/>
    <property type="molecule type" value="Genomic_DNA"/>
</dbReference>
<dbReference type="AlphaFoldDB" id="A0A078A604"/>